<dbReference type="Proteomes" id="UP000708208">
    <property type="component" value="Unassembled WGS sequence"/>
</dbReference>
<dbReference type="GO" id="GO:0009922">
    <property type="term" value="F:fatty acid elongase activity"/>
    <property type="evidence" value="ECO:0007669"/>
    <property type="project" value="UniProtKB-EC"/>
</dbReference>
<evidence type="ECO:0000256" key="1">
    <source>
        <dbReference type="ARBA" id="ARBA00004141"/>
    </source>
</evidence>
<gene>
    <name evidence="11" type="ORF">AFUS01_LOCUS21096</name>
</gene>
<evidence type="ECO:0000256" key="5">
    <source>
        <dbReference type="ARBA" id="ARBA00022832"/>
    </source>
</evidence>
<dbReference type="AlphaFoldDB" id="A0A8J2PAQ2"/>
<dbReference type="GO" id="GO:0034625">
    <property type="term" value="P:fatty acid elongation, monounsaturated fatty acid"/>
    <property type="evidence" value="ECO:0007669"/>
    <property type="project" value="TreeGrafter"/>
</dbReference>
<dbReference type="EC" id="2.3.1.199" evidence="10"/>
<feature type="transmembrane region" description="Helical" evidence="10">
    <location>
        <begin position="108"/>
        <end position="127"/>
    </location>
</feature>
<protein>
    <recommendedName>
        <fullName evidence="10">Elongation of very long chain fatty acids protein</fullName>
        <ecNumber evidence="10">2.3.1.199</ecNumber>
    </recommendedName>
    <alternativeName>
        <fullName evidence="10">Very-long-chain 3-oxoacyl-CoA synthase</fullName>
    </alternativeName>
</protein>
<dbReference type="GO" id="GO:0019367">
    <property type="term" value="P:fatty acid elongation, saturated fatty acid"/>
    <property type="evidence" value="ECO:0007669"/>
    <property type="project" value="TreeGrafter"/>
</dbReference>
<dbReference type="InterPro" id="IPR002076">
    <property type="entry name" value="ELO_fam"/>
</dbReference>
<dbReference type="GO" id="GO:0005789">
    <property type="term" value="C:endoplasmic reticulum membrane"/>
    <property type="evidence" value="ECO:0007669"/>
    <property type="project" value="TreeGrafter"/>
</dbReference>
<sequence length="146" mass="16637">MRLPLKLGNKLHGTGHILTWSLQNLFYTCFRSVTKMANTTVTSVNYPFVVSKYTTAFDFEVIDLPYIVKTMDDLTPWILALCLVYIASIFALQHWMKDRAAYDLRKPLIIWNFGLALFSVVGALRQFPEVFGIVFDKGVYACGCLP</sequence>
<dbReference type="Pfam" id="PF01151">
    <property type="entry name" value="ELO"/>
    <property type="match status" value="1"/>
</dbReference>
<keyword evidence="9 10" id="KW-0275">Fatty acid biosynthesis</keyword>
<proteinExistence type="inferred from homology"/>
<evidence type="ECO:0000256" key="2">
    <source>
        <dbReference type="ARBA" id="ARBA00022516"/>
    </source>
</evidence>
<evidence type="ECO:0000256" key="6">
    <source>
        <dbReference type="ARBA" id="ARBA00022989"/>
    </source>
</evidence>
<evidence type="ECO:0000256" key="8">
    <source>
        <dbReference type="ARBA" id="ARBA00023136"/>
    </source>
</evidence>
<keyword evidence="8 10" id="KW-0472">Membrane</keyword>
<comment type="catalytic activity">
    <reaction evidence="10">
        <text>a very-long-chain acyl-CoA + malonyl-CoA + H(+) = a very-long-chain 3-oxoacyl-CoA + CO2 + CoA</text>
        <dbReference type="Rhea" id="RHEA:32727"/>
        <dbReference type="ChEBI" id="CHEBI:15378"/>
        <dbReference type="ChEBI" id="CHEBI:16526"/>
        <dbReference type="ChEBI" id="CHEBI:57287"/>
        <dbReference type="ChEBI" id="CHEBI:57384"/>
        <dbReference type="ChEBI" id="CHEBI:90725"/>
        <dbReference type="ChEBI" id="CHEBI:90736"/>
        <dbReference type="EC" id="2.3.1.199"/>
    </reaction>
</comment>
<comment type="subcellular location">
    <subcellularLocation>
        <location evidence="1">Membrane</location>
        <topology evidence="1">Multi-pass membrane protein</topology>
    </subcellularLocation>
</comment>
<dbReference type="GO" id="GO:0034626">
    <property type="term" value="P:fatty acid elongation, polyunsaturated fatty acid"/>
    <property type="evidence" value="ECO:0007669"/>
    <property type="project" value="TreeGrafter"/>
</dbReference>
<keyword evidence="6 10" id="KW-1133">Transmembrane helix</keyword>
<keyword evidence="7 10" id="KW-0443">Lipid metabolism</keyword>
<evidence type="ECO:0000256" key="4">
    <source>
        <dbReference type="ARBA" id="ARBA00022692"/>
    </source>
</evidence>
<evidence type="ECO:0000256" key="7">
    <source>
        <dbReference type="ARBA" id="ARBA00023098"/>
    </source>
</evidence>
<feature type="transmembrane region" description="Helical" evidence="10">
    <location>
        <begin position="74"/>
        <end position="96"/>
    </location>
</feature>
<keyword evidence="4 10" id="KW-0812">Transmembrane</keyword>
<dbReference type="EMBL" id="CAJVCH010234455">
    <property type="protein sequence ID" value="CAG7732587.1"/>
    <property type="molecule type" value="Genomic_DNA"/>
</dbReference>
<dbReference type="OrthoDB" id="10259681at2759"/>
<comment type="similarity">
    <text evidence="10">Belongs to the ELO family.</text>
</comment>
<reference evidence="11" key="1">
    <citation type="submission" date="2021-06" db="EMBL/GenBank/DDBJ databases">
        <authorList>
            <person name="Hodson N. C."/>
            <person name="Mongue J. A."/>
            <person name="Jaron S. K."/>
        </authorList>
    </citation>
    <scope>NUCLEOTIDE SEQUENCE</scope>
</reference>
<name>A0A8J2PAQ2_9HEXA</name>
<dbReference type="GO" id="GO:0042761">
    <property type="term" value="P:very long-chain fatty acid biosynthetic process"/>
    <property type="evidence" value="ECO:0007669"/>
    <property type="project" value="TreeGrafter"/>
</dbReference>
<evidence type="ECO:0000256" key="10">
    <source>
        <dbReference type="RuleBase" id="RU361115"/>
    </source>
</evidence>
<organism evidence="11 12">
    <name type="scientific">Allacma fusca</name>
    <dbReference type="NCBI Taxonomy" id="39272"/>
    <lineage>
        <taxon>Eukaryota</taxon>
        <taxon>Metazoa</taxon>
        <taxon>Ecdysozoa</taxon>
        <taxon>Arthropoda</taxon>
        <taxon>Hexapoda</taxon>
        <taxon>Collembola</taxon>
        <taxon>Symphypleona</taxon>
        <taxon>Sminthuridae</taxon>
        <taxon>Allacma</taxon>
    </lineage>
</organism>
<evidence type="ECO:0000313" key="11">
    <source>
        <dbReference type="EMBL" id="CAG7732587.1"/>
    </source>
</evidence>
<evidence type="ECO:0000256" key="3">
    <source>
        <dbReference type="ARBA" id="ARBA00022679"/>
    </source>
</evidence>
<comment type="caution">
    <text evidence="11">The sequence shown here is derived from an EMBL/GenBank/DDBJ whole genome shotgun (WGS) entry which is preliminary data.</text>
</comment>
<keyword evidence="12" id="KW-1185">Reference proteome</keyword>
<dbReference type="PANTHER" id="PTHR11157:SF17">
    <property type="entry name" value="ELONGATION OF VERY LONG CHAIN FATTY ACIDS PROTEIN 6"/>
    <property type="match status" value="1"/>
</dbReference>
<evidence type="ECO:0000313" key="12">
    <source>
        <dbReference type="Proteomes" id="UP000708208"/>
    </source>
</evidence>
<keyword evidence="2 10" id="KW-0444">Lipid biosynthesis</keyword>
<accession>A0A8J2PAQ2</accession>
<comment type="caution">
    <text evidence="10">Lacks conserved residue(s) required for the propagation of feature annotation.</text>
</comment>
<keyword evidence="5 10" id="KW-0276">Fatty acid metabolism</keyword>
<dbReference type="GO" id="GO:0030148">
    <property type="term" value="P:sphingolipid biosynthetic process"/>
    <property type="evidence" value="ECO:0007669"/>
    <property type="project" value="TreeGrafter"/>
</dbReference>
<evidence type="ECO:0000256" key="9">
    <source>
        <dbReference type="ARBA" id="ARBA00023160"/>
    </source>
</evidence>
<keyword evidence="3 10" id="KW-0808">Transferase</keyword>
<dbReference type="PANTHER" id="PTHR11157">
    <property type="entry name" value="FATTY ACID ACYL TRANSFERASE-RELATED"/>
    <property type="match status" value="1"/>
</dbReference>